<dbReference type="SUPFAM" id="SSF103473">
    <property type="entry name" value="MFS general substrate transporter"/>
    <property type="match status" value="1"/>
</dbReference>
<feature type="transmembrane region" description="Helical" evidence="7">
    <location>
        <begin position="49"/>
        <end position="66"/>
    </location>
</feature>
<keyword evidence="2" id="KW-0813">Transport</keyword>
<organism evidence="9 10">
    <name type="scientific">Apiospora arundinis</name>
    <dbReference type="NCBI Taxonomy" id="335852"/>
    <lineage>
        <taxon>Eukaryota</taxon>
        <taxon>Fungi</taxon>
        <taxon>Dikarya</taxon>
        <taxon>Ascomycota</taxon>
        <taxon>Pezizomycotina</taxon>
        <taxon>Sordariomycetes</taxon>
        <taxon>Xylariomycetidae</taxon>
        <taxon>Amphisphaeriales</taxon>
        <taxon>Apiosporaceae</taxon>
        <taxon>Apiospora</taxon>
    </lineage>
</organism>
<dbReference type="Pfam" id="PF07690">
    <property type="entry name" value="MFS_1"/>
    <property type="match status" value="1"/>
</dbReference>
<feature type="transmembrane region" description="Helical" evidence="7">
    <location>
        <begin position="213"/>
        <end position="234"/>
    </location>
</feature>
<feature type="transmembrane region" description="Helical" evidence="7">
    <location>
        <begin position="348"/>
        <end position="365"/>
    </location>
</feature>
<feature type="transmembrane region" description="Helical" evidence="7">
    <location>
        <begin position="144"/>
        <end position="167"/>
    </location>
</feature>
<feature type="transmembrane region" description="Helical" evidence="7">
    <location>
        <begin position="90"/>
        <end position="108"/>
    </location>
</feature>
<dbReference type="PROSITE" id="PS50850">
    <property type="entry name" value="MFS"/>
    <property type="match status" value="1"/>
</dbReference>
<dbReference type="Gene3D" id="1.20.1250.20">
    <property type="entry name" value="MFS general substrate transporter like domains"/>
    <property type="match status" value="2"/>
</dbReference>
<feature type="transmembrane region" description="Helical" evidence="7">
    <location>
        <begin position="377"/>
        <end position="396"/>
    </location>
</feature>
<evidence type="ECO:0000313" key="10">
    <source>
        <dbReference type="Proteomes" id="UP001390339"/>
    </source>
</evidence>
<dbReference type="InterPro" id="IPR020846">
    <property type="entry name" value="MFS_dom"/>
</dbReference>
<keyword evidence="4 7" id="KW-1133">Transmembrane helix</keyword>
<reference evidence="9 10" key="1">
    <citation type="journal article" date="2024" name="IMA Fungus">
        <title>Apiospora arundinis, a panoply of carbohydrate-active enzymes and secondary metabolites.</title>
        <authorList>
            <person name="Sorensen T."/>
            <person name="Petersen C."/>
            <person name="Muurmann A.T."/>
            <person name="Christiansen J.V."/>
            <person name="Brundto M.L."/>
            <person name="Overgaard C.K."/>
            <person name="Boysen A.T."/>
            <person name="Wollenberg R.D."/>
            <person name="Larsen T.O."/>
            <person name="Sorensen J.L."/>
            <person name="Nielsen K.L."/>
            <person name="Sondergaard T.E."/>
        </authorList>
    </citation>
    <scope>NUCLEOTIDE SEQUENCE [LARGE SCALE GENOMIC DNA]</scope>
    <source>
        <strain evidence="9 10">AAU 773</strain>
    </source>
</reference>
<evidence type="ECO:0000256" key="5">
    <source>
        <dbReference type="ARBA" id="ARBA00023136"/>
    </source>
</evidence>
<evidence type="ECO:0000256" key="2">
    <source>
        <dbReference type="ARBA" id="ARBA00022448"/>
    </source>
</evidence>
<feature type="transmembrane region" description="Helical" evidence="7">
    <location>
        <begin position="284"/>
        <end position="308"/>
    </location>
</feature>
<evidence type="ECO:0000313" key="9">
    <source>
        <dbReference type="EMBL" id="KAK8857042.1"/>
    </source>
</evidence>
<keyword evidence="10" id="KW-1185">Reference proteome</keyword>
<name>A0ABR2I4V3_9PEZI</name>
<evidence type="ECO:0000256" key="3">
    <source>
        <dbReference type="ARBA" id="ARBA00022692"/>
    </source>
</evidence>
<proteinExistence type="predicted"/>
<comment type="subcellular location">
    <subcellularLocation>
        <location evidence="1">Membrane</location>
        <topology evidence="1">Multi-pass membrane protein</topology>
    </subcellularLocation>
</comment>
<evidence type="ECO:0000256" key="1">
    <source>
        <dbReference type="ARBA" id="ARBA00004141"/>
    </source>
</evidence>
<dbReference type="Proteomes" id="UP001390339">
    <property type="component" value="Unassembled WGS sequence"/>
</dbReference>
<feature type="transmembrane region" description="Helical" evidence="7">
    <location>
        <begin position="120"/>
        <end position="138"/>
    </location>
</feature>
<dbReference type="PANTHER" id="PTHR43791:SF24">
    <property type="entry name" value="NICOTINIC ACID PLASMA MEMBRANE TRANSPORTER"/>
    <property type="match status" value="1"/>
</dbReference>
<sequence>MTLSSVVRKMASSSNEKVDIDQQDLPSEQGPVLADAERQRKEKTLVRKLDCFIAPVMMLLMLISYLDRGNIGFAATQGMTDDLGLKGSNLNSAVSVFYVFYILAEFPTSIFVKRLQFNRVIPLITFCWGIVCLCAGFVESFGPLIVTRILLGFFEGCQFPAMTLLLCNWYKREELAVRVAYLFIASALSGAFGGLLAWAMLSMNGVRGLAGWRWLYIIEGIITVVWAFLCIFLVPKDYETAYFLNEEEKDLMRIRAKEMNAYSGGSGHYGRKDIREAAKDIKSWLHAVTQIAVVTILYGFGTFLPIIIKDGFHYSTVQAQYLVIPVNLWGAIVYAVGAYLSDRYTVRFLPLTICGPFGIAGYAILLCDVSPGVRYFATYLIATACFICTGGNIAWLSGNCAPDGKRAASLGILLTLTNIGGVVSGQIYYSNAAPAYTLGHAWSLGCLGFAWCMWWIIRYVYVRRQGRKEMILDDGYRSEANTYYTDREPDFKYQI</sequence>
<evidence type="ECO:0000256" key="6">
    <source>
        <dbReference type="SAM" id="MobiDB-lite"/>
    </source>
</evidence>
<comment type="caution">
    <text evidence="9">The sequence shown here is derived from an EMBL/GenBank/DDBJ whole genome shotgun (WGS) entry which is preliminary data.</text>
</comment>
<keyword evidence="3 7" id="KW-0812">Transmembrane</keyword>
<protein>
    <submittedName>
        <fullName evidence="9">Retrograde regulation protein 2</fullName>
    </submittedName>
</protein>
<feature type="transmembrane region" description="Helical" evidence="7">
    <location>
        <begin position="179"/>
        <end position="201"/>
    </location>
</feature>
<keyword evidence="5 7" id="KW-0472">Membrane</keyword>
<dbReference type="InterPro" id="IPR011701">
    <property type="entry name" value="MFS"/>
</dbReference>
<evidence type="ECO:0000256" key="4">
    <source>
        <dbReference type="ARBA" id="ARBA00022989"/>
    </source>
</evidence>
<gene>
    <name evidence="9" type="ORF">PGQ11_012954</name>
</gene>
<dbReference type="PANTHER" id="PTHR43791">
    <property type="entry name" value="PERMEASE-RELATED"/>
    <property type="match status" value="1"/>
</dbReference>
<feature type="transmembrane region" description="Helical" evidence="7">
    <location>
        <begin position="441"/>
        <end position="461"/>
    </location>
</feature>
<feature type="transmembrane region" description="Helical" evidence="7">
    <location>
        <begin position="320"/>
        <end position="341"/>
    </location>
</feature>
<evidence type="ECO:0000256" key="7">
    <source>
        <dbReference type="SAM" id="Phobius"/>
    </source>
</evidence>
<feature type="transmembrane region" description="Helical" evidence="7">
    <location>
        <begin position="408"/>
        <end position="429"/>
    </location>
</feature>
<dbReference type="InterPro" id="IPR036259">
    <property type="entry name" value="MFS_trans_sf"/>
</dbReference>
<accession>A0ABR2I4V3</accession>
<evidence type="ECO:0000259" key="8">
    <source>
        <dbReference type="PROSITE" id="PS50850"/>
    </source>
</evidence>
<feature type="region of interest" description="Disordered" evidence="6">
    <location>
        <begin position="14"/>
        <end position="33"/>
    </location>
</feature>
<feature type="domain" description="Major facilitator superfamily (MFS) profile" evidence="8">
    <location>
        <begin position="53"/>
        <end position="466"/>
    </location>
</feature>
<dbReference type="EMBL" id="JAPCWZ010000007">
    <property type="protein sequence ID" value="KAK8857042.1"/>
    <property type="molecule type" value="Genomic_DNA"/>
</dbReference>